<dbReference type="KEGG" id="rfo:REIFOR_00418"/>
<organism evidence="2 3">
    <name type="scientific">Reinekea forsetii</name>
    <dbReference type="NCBI Taxonomy" id="1336806"/>
    <lineage>
        <taxon>Bacteria</taxon>
        <taxon>Pseudomonadati</taxon>
        <taxon>Pseudomonadota</taxon>
        <taxon>Gammaproteobacteria</taxon>
        <taxon>Oceanospirillales</taxon>
        <taxon>Saccharospirillaceae</taxon>
        <taxon>Reinekea</taxon>
    </lineage>
</organism>
<proteinExistence type="predicted"/>
<reference evidence="2 3" key="1">
    <citation type="journal article" date="2017" name="Environ. Microbiol.">
        <title>Genomic and physiological analyses of 'Reinekea forsetii' reveal a versatile opportunistic lifestyle during spring algae blooms.</title>
        <authorList>
            <person name="Avci B."/>
            <person name="Hahnke R.L."/>
            <person name="Chafee M."/>
            <person name="Fischer T."/>
            <person name="Gruber-Vodicka H."/>
            <person name="Tegetmeyer H.E."/>
            <person name="Harder J."/>
            <person name="Fuchs B.M."/>
            <person name="Amann R.I."/>
            <person name="Teeling H."/>
        </authorList>
    </citation>
    <scope>NUCLEOTIDE SEQUENCE [LARGE SCALE GENOMIC DNA]</scope>
    <source>
        <strain evidence="2 3">Hel1_31_D35</strain>
    </source>
</reference>
<evidence type="ECO:0000313" key="3">
    <source>
        <dbReference type="Proteomes" id="UP000229757"/>
    </source>
</evidence>
<evidence type="ECO:0000313" key="2">
    <source>
        <dbReference type="EMBL" id="ATX75593.1"/>
    </source>
</evidence>
<protein>
    <recommendedName>
        <fullName evidence="4">Lipoprotein</fullName>
    </recommendedName>
</protein>
<sequence>MLKLIQIMVLMSCLMLPFLGHAAEPQMEQFVEQVWGVDTAQARVQIGDQSFTYTNFTIVQDYRAEPDQRLPLNAARRGTWVLVDAYYSVDLKRYIVQRLQLLPSTAVAKKLLEKLNDE</sequence>
<evidence type="ECO:0008006" key="4">
    <source>
        <dbReference type="Google" id="ProtNLM"/>
    </source>
</evidence>
<dbReference type="EMBL" id="CP011797">
    <property type="protein sequence ID" value="ATX75593.1"/>
    <property type="molecule type" value="Genomic_DNA"/>
</dbReference>
<evidence type="ECO:0000256" key="1">
    <source>
        <dbReference type="SAM" id="SignalP"/>
    </source>
</evidence>
<dbReference type="RefSeq" id="WP_100255987.1">
    <property type="nucleotide sequence ID" value="NZ_CP011797.1"/>
</dbReference>
<accession>A0A2K8KKV9</accession>
<dbReference type="AlphaFoldDB" id="A0A2K8KKV9"/>
<feature type="chain" id="PRO_5014875105" description="Lipoprotein" evidence="1">
    <location>
        <begin position="23"/>
        <end position="118"/>
    </location>
</feature>
<name>A0A2K8KKV9_9GAMM</name>
<feature type="signal peptide" evidence="1">
    <location>
        <begin position="1"/>
        <end position="22"/>
    </location>
</feature>
<keyword evidence="3" id="KW-1185">Reference proteome</keyword>
<gene>
    <name evidence="2" type="ORF">REIFOR_00418</name>
</gene>
<dbReference type="Proteomes" id="UP000229757">
    <property type="component" value="Chromosome"/>
</dbReference>
<keyword evidence="1" id="KW-0732">Signal</keyword>